<evidence type="ECO:0000313" key="10">
    <source>
        <dbReference type="WBParaSite" id="Pan_g18212.t1"/>
    </source>
</evidence>
<evidence type="ECO:0000256" key="1">
    <source>
        <dbReference type="ARBA" id="ARBA00004123"/>
    </source>
</evidence>
<dbReference type="GO" id="GO:0000981">
    <property type="term" value="F:DNA-binding transcription factor activity, RNA polymerase II-specific"/>
    <property type="evidence" value="ECO:0007669"/>
    <property type="project" value="InterPro"/>
</dbReference>
<dbReference type="InterPro" id="IPR017970">
    <property type="entry name" value="Homeobox_CS"/>
</dbReference>
<dbReference type="GO" id="GO:0005634">
    <property type="term" value="C:nucleus"/>
    <property type="evidence" value="ECO:0007669"/>
    <property type="project" value="UniProtKB-SubCell"/>
</dbReference>
<evidence type="ECO:0000256" key="4">
    <source>
        <dbReference type="ARBA" id="ARBA00023242"/>
    </source>
</evidence>
<dbReference type="PANTHER" id="PTHR24333:SF9">
    <property type="entry name" value="HOMEOBOX DOMAIN-CONTAINING PROTEIN"/>
    <property type="match status" value="1"/>
</dbReference>
<keyword evidence="2 5" id="KW-0238">DNA-binding</keyword>
<accession>A0A7E4V9L6</accession>
<dbReference type="PROSITE" id="PS00027">
    <property type="entry name" value="HOMEOBOX_1"/>
    <property type="match status" value="1"/>
</dbReference>
<name>A0A7E4V9L6_PANRE</name>
<dbReference type="Gene3D" id="1.10.10.60">
    <property type="entry name" value="Homeodomain-like"/>
    <property type="match status" value="1"/>
</dbReference>
<reference evidence="9" key="1">
    <citation type="journal article" date="2013" name="Genetics">
        <title>The draft genome and transcriptome of Panagrellus redivivus are shaped by the harsh demands of a free-living lifestyle.</title>
        <authorList>
            <person name="Srinivasan J."/>
            <person name="Dillman A.R."/>
            <person name="Macchietto M.G."/>
            <person name="Heikkinen L."/>
            <person name="Lakso M."/>
            <person name="Fracchia K.M."/>
            <person name="Antoshechkin I."/>
            <person name="Mortazavi A."/>
            <person name="Wong G."/>
            <person name="Sternberg P.W."/>
        </authorList>
    </citation>
    <scope>NUCLEOTIDE SEQUENCE [LARGE SCALE GENOMIC DNA]</scope>
    <source>
        <strain evidence="9">MT8872</strain>
    </source>
</reference>
<dbReference type="Proteomes" id="UP000492821">
    <property type="component" value="Unassembled WGS sequence"/>
</dbReference>
<dbReference type="PANTHER" id="PTHR24333">
    <property type="entry name" value="HOMEO BOX HB9 LIKE A-RELATED"/>
    <property type="match status" value="1"/>
</dbReference>
<dbReference type="InterPro" id="IPR001356">
    <property type="entry name" value="HD"/>
</dbReference>
<evidence type="ECO:0000256" key="7">
    <source>
        <dbReference type="SAM" id="MobiDB-lite"/>
    </source>
</evidence>
<dbReference type="WBParaSite" id="Pan_g18212.t1">
    <property type="protein sequence ID" value="Pan_g18212.t1"/>
    <property type="gene ID" value="Pan_g18212"/>
</dbReference>
<organism evidence="9 10">
    <name type="scientific">Panagrellus redivivus</name>
    <name type="common">Microworm</name>
    <dbReference type="NCBI Taxonomy" id="6233"/>
    <lineage>
        <taxon>Eukaryota</taxon>
        <taxon>Metazoa</taxon>
        <taxon>Ecdysozoa</taxon>
        <taxon>Nematoda</taxon>
        <taxon>Chromadorea</taxon>
        <taxon>Rhabditida</taxon>
        <taxon>Tylenchina</taxon>
        <taxon>Panagrolaimomorpha</taxon>
        <taxon>Panagrolaimoidea</taxon>
        <taxon>Panagrolaimidae</taxon>
        <taxon>Panagrellus</taxon>
    </lineage>
</organism>
<dbReference type="InterPro" id="IPR009057">
    <property type="entry name" value="Homeodomain-like_sf"/>
</dbReference>
<protein>
    <submittedName>
        <fullName evidence="10">Homeobox domain-containing protein</fullName>
    </submittedName>
</protein>
<keyword evidence="9" id="KW-1185">Reference proteome</keyword>
<proteinExistence type="predicted"/>
<feature type="region of interest" description="Disordered" evidence="7">
    <location>
        <begin position="194"/>
        <end position="218"/>
    </location>
</feature>
<dbReference type="AlphaFoldDB" id="A0A7E4V9L6"/>
<sequence length="218" mass="24877">MAFNINTILSESKPSLINSGVSEGNYNCETKSESPLVPEQQPSQETLPLFQSTIASVVAMNPFYAIANDMKQPSLVELQMLFGFGGGYIMHIRKTRNKINLLARKHEYKRSRKAVFERKPRQAYSATQLQTLENEFKDDKYLSVQKRVYLSQSLDLTETQIKTWFQNRRTKWKKQMTLSLKELYRQNISTANALIAPPASNSASQRSASEEKNETSSP</sequence>
<evidence type="ECO:0000256" key="6">
    <source>
        <dbReference type="RuleBase" id="RU000682"/>
    </source>
</evidence>
<dbReference type="InterPro" id="IPR020479">
    <property type="entry name" value="HD_metazoa"/>
</dbReference>
<dbReference type="PRINTS" id="PR00024">
    <property type="entry name" value="HOMEOBOX"/>
</dbReference>
<reference evidence="10" key="2">
    <citation type="submission" date="2020-10" db="UniProtKB">
        <authorList>
            <consortium name="WormBaseParasite"/>
        </authorList>
    </citation>
    <scope>IDENTIFICATION</scope>
</reference>
<dbReference type="Pfam" id="PF00046">
    <property type="entry name" value="Homeodomain"/>
    <property type="match status" value="1"/>
</dbReference>
<evidence type="ECO:0000256" key="5">
    <source>
        <dbReference type="PROSITE-ProRule" id="PRU00108"/>
    </source>
</evidence>
<feature type="compositionally biased region" description="Basic and acidic residues" evidence="7">
    <location>
        <begin position="208"/>
        <end position="218"/>
    </location>
</feature>
<feature type="domain" description="Homeobox" evidence="8">
    <location>
        <begin position="115"/>
        <end position="175"/>
    </location>
</feature>
<evidence type="ECO:0000256" key="3">
    <source>
        <dbReference type="ARBA" id="ARBA00023155"/>
    </source>
</evidence>
<comment type="subcellular location">
    <subcellularLocation>
        <location evidence="1 5 6">Nucleus</location>
    </subcellularLocation>
</comment>
<evidence type="ECO:0000256" key="2">
    <source>
        <dbReference type="ARBA" id="ARBA00023125"/>
    </source>
</evidence>
<keyword evidence="4 5" id="KW-0539">Nucleus</keyword>
<dbReference type="InterPro" id="IPR050848">
    <property type="entry name" value="Homeobox_TF"/>
</dbReference>
<dbReference type="GO" id="GO:0003677">
    <property type="term" value="F:DNA binding"/>
    <property type="evidence" value="ECO:0007669"/>
    <property type="project" value="UniProtKB-UniRule"/>
</dbReference>
<keyword evidence="3 5" id="KW-0371">Homeobox</keyword>
<evidence type="ECO:0000259" key="8">
    <source>
        <dbReference type="PROSITE" id="PS50071"/>
    </source>
</evidence>
<dbReference type="CDD" id="cd00086">
    <property type="entry name" value="homeodomain"/>
    <property type="match status" value="1"/>
</dbReference>
<dbReference type="PROSITE" id="PS50071">
    <property type="entry name" value="HOMEOBOX_2"/>
    <property type="match status" value="1"/>
</dbReference>
<evidence type="ECO:0000313" key="9">
    <source>
        <dbReference type="Proteomes" id="UP000492821"/>
    </source>
</evidence>
<dbReference type="SUPFAM" id="SSF46689">
    <property type="entry name" value="Homeodomain-like"/>
    <property type="match status" value="1"/>
</dbReference>
<feature type="DNA-binding region" description="Homeobox" evidence="5">
    <location>
        <begin position="117"/>
        <end position="176"/>
    </location>
</feature>
<dbReference type="SMART" id="SM00389">
    <property type="entry name" value="HOX"/>
    <property type="match status" value="1"/>
</dbReference>